<reference evidence="2 3" key="1">
    <citation type="submission" date="2015-10" db="EMBL/GenBank/DDBJ databases">
        <title>Genome sequencing and analysis of members of genus Stenotrophomonas.</title>
        <authorList>
            <person name="Patil P.P."/>
            <person name="Midha S."/>
            <person name="Patil P.B."/>
        </authorList>
    </citation>
    <scope>NUCLEOTIDE SEQUENCE [LARGE SCALE GENOMIC DNA]</scope>
    <source>
        <strain evidence="2 3">JCM 16536</strain>
    </source>
</reference>
<dbReference type="EMBL" id="LLXU01000082">
    <property type="protein sequence ID" value="KRG42314.1"/>
    <property type="molecule type" value="Genomic_DNA"/>
</dbReference>
<organism evidence="2 3">
    <name type="scientific">Stenotrophomonas panacihumi</name>
    <dbReference type="NCBI Taxonomy" id="676599"/>
    <lineage>
        <taxon>Bacteria</taxon>
        <taxon>Pseudomonadati</taxon>
        <taxon>Pseudomonadota</taxon>
        <taxon>Gammaproteobacteria</taxon>
        <taxon>Lysobacterales</taxon>
        <taxon>Lysobacteraceae</taxon>
        <taxon>Stenotrophomonas</taxon>
    </lineage>
</organism>
<dbReference type="OrthoDB" id="9807854at2"/>
<dbReference type="Pfam" id="PF07396">
    <property type="entry name" value="Porin_O_P"/>
    <property type="match status" value="1"/>
</dbReference>
<gene>
    <name evidence="2" type="ORF">ARC20_11055</name>
</gene>
<keyword evidence="1" id="KW-0732">Signal</keyword>
<dbReference type="InterPro" id="IPR023614">
    <property type="entry name" value="Porin_dom_sf"/>
</dbReference>
<keyword evidence="3" id="KW-1185">Reference proteome</keyword>
<name>A0A0R0AKR3_9GAMM</name>
<comment type="caution">
    <text evidence="2">The sequence shown here is derived from an EMBL/GenBank/DDBJ whole genome shotgun (WGS) entry which is preliminary data.</text>
</comment>
<protein>
    <submittedName>
        <fullName evidence="2">Porin</fullName>
    </submittedName>
</protein>
<proteinExistence type="predicted"/>
<feature type="signal peptide" evidence="1">
    <location>
        <begin position="1"/>
        <end position="23"/>
    </location>
</feature>
<dbReference type="AlphaFoldDB" id="A0A0R0AKR3"/>
<evidence type="ECO:0000256" key="1">
    <source>
        <dbReference type="SAM" id="SignalP"/>
    </source>
</evidence>
<sequence>MPPVLLRPWATLLLFCATACAHAGDGPVSARLGGRLHLDAAAFDNDDRGAPNPDDTEVRRAWLSVSGRLFALKYKLEGDFADPRDLLARDVYVTLDTPAAGSFTLGQFKQHYSLDDRTGSNYGTFLERGMAASTLAPQYRLGLGWQRQAGATTWAASAYSLESIDVTANKGLGLAGRATWARVREDNDVLHLGMSLIHERQDRPGAPGHPALKIRPRPAGHLADNSRMTLVDFSAGRDTDVDKWSLEYARVRGPWSWQGEWSGARFRDGLQQGDLQGAYAMLGVFLTGESRAYDAEGARFSRIAKPRHRAGAVELALRYDTLWADQHLVHGPELTRRRMEAMTLGANWYLPRNVRVMLDLIQSHNRDRRSDRTLDRTRAATLRVQYDF</sequence>
<dbReference type="InterPro" id="IPR010870">
    <property type="entry name" value="Porin_O/P"/>
</dbReference>
<accession>A0A0R0AKR3</accession>
<dbReference type="Proteomes" id="UP000051802">
    <property type="component" value="Unassembled WGS sequence"/>
</dbReference>
<evidence type="ECO:0000313" key="2">
    <source>
        <dbReference type="EMBL" id="KRG42314.1"/>
    </source>
</evidence>
<dbReference type="SUPFAM" id="SSF56935">
    <property type="entry name" value="Porins"/>
    <property type="match status" value="1"/>
</dbReference>
<dbReference type="STRING" id="676599.ARC20_11055"/>
<evidence type="ECO:0000313" key="3">
    <source>
        <dbReference type="Proteomes" id="UP000051802"/>
    </source>
</evidence>
<dbReference type="RefSeq" id="WP_057646865.1">
    <property type="nucleotide sequence ID" value="NZ_LLXU01000082.1"/>
</dbReference>
<feature type="chain" id="PRO_5006390910" evidence="1">
    <location>
        <begin position="24"/>
        <end position="388"/>
    </location>
</feature>
<dbReference type="Gene3D" id="2.40.160.10">
    <property type="entry name" value="Porin"/>
    <property type="match status" value="1"/>
</dbReference>